<proteinExistence type="predicted"/>
<organism evidence="2 3">
    <name type="scientific">Fusarium tricinctum</name>
    <dbReference type="NCBI Taxonomy" id="61284"/>
    <lineage>
        <taxon>Eukaryota</taxon>
        <taxon>Fungi</taxon>
        <taxon>Dikarya</taxon>
        <taxon>Ascomycota</taxon>
        <taxon>Pezizomycotina</taxon>
        <taxon>Sordariomycetes</taxon>
        <taxon>Hypocreomycetidae</taxon>
        <taxon>Hypocreales</taxon>
        <taxon>Nectriaceae</taxon>
        <taxon>Fusarium</taxon>
        <taxon>Fusarium tricinctum species complex</taxon>
    </lineage>
</organism>
<protein>
    <recommendedName>
        <fullName evidence="4">Fungal N-terminal domain-containing protein</fullName>
    </recommendedName>
</protein>
<dbReference type="OrthoDB" id="5019836at2759"/>
<dbReference type="EMBL" id="JAGPXF010000004">
    <property type="protein sequence ID" value="KAH7246668.1"/>
    <property type="molecule type" value="Genomic_DNA"/>
</dbReference>
<sequence length="372" mass="41808">MDPFSIATGCVAFSEAVIKTVPCIISFIHAIHGARQELDRICKQLRELDLVLNQVQRAIGPKENTPDNDRDHIFSIINQCLDEMVSINMIINDHTGRLGASRWALHGKEKCQSISKSLDEYIRDLSLVLQAHQNVLLNTIDQKHNHSTLQSDLIQRDVVTILGDTDYLKRHASEQTNTIATLSQKISDIYSLINPNSLRPLEEPISQNSYGNQRKDSSDSGSIVRDVHRSTVENADNHLMENYGFSVSLGPNQLFVAEPPQWQTKDCSFVSSEDPIPYAAASDTPCQKPSMAIKPLGKPVESFFVAKFKADVHAKARAFNSTGTQILHSSPTPQRWRNEQNGSLRIGHSKRRSMVVDDFQRQVRERILGFKN</sequence>
<feature type="region of interest" description="Disordered" evidence="1">
    <location>
        <begin position="200"/>
        <end position="224"/>
    </location>
</feature>
<accession>A0A8K0WDP3</accession>
<dbReference type="AlphaFoldDB" id="A0A8K0WDP3"/>
<keyword evidence="3" id="KW-1185">Reference proteome</keyword>
<reference evidence="2" key="1">
    <citation type="journal article" date="2021" name="Nat. Commun.">
        <title>Genetic determinants of endophytism in the Arabidopsis root mycobiome.</title>
        <authorList>
            <person name="Mesny F."/>
            <person name="Miyauchi S."/>
            <person name="Thiergart T."/>
            <person name="Pickel B."/>
            <person name="Atanasova L."/>
            <person name="Karlsson M."/>
            <person name="Huettel B."/>
            <person name="Barry K.W."/>
            <person name="Haridas S."/>
            <person name="Chen C."/>
            <person name="Bauer D."/>
            <person name="Andreopoulos W."/>
            <person name="Pangilinan J."/>
            <person name="LaButti K."/>
            <person name="Riley R."/>
            <person name="Lipzen A."/>
            <person name="Clum A."/>
            <person name="Drula E."/>
            <person name="Henrissat B."/>
            <person name="Kohler A."/>
            <person name="Grigoriev I.V."/>
            <person name="Martin F.M."/>
            <person name="Hacquard S."/>
        </authorList>
    </citation>
    <scope>NUCLEOTIDE SEQUENCE</scope>
    <source>
        <strain evidence="2">MPI-SDFR-AT-0068</strain>
    </source>
</reference>
<evidence type="ECO:0000313" key="3">
    <source>
        <dbReference type="Proteomes" id="UP000813427"/>
    </source>
</evidence>
<gene>
    <name evidence="2" type="ORF">BKA59DRAFT_512624</name>
</gene>
<evidence type="ECO:0000256" key="1">
    <source>
        <dbReference type="SAM" id="MobiDB-lite"/>
    </source>
</evidence>
<dbReference type="Proteomes" id="UP000813427">
    <property type="component" value="Unassembled WGS sequence"/>
</dbReference>
<evidence type="ECO:0008006" key="4">
    <source>
        <dbReference type="Google" id="ProtNLM"/>
    </source>
</evidence>
<evidence type="ECO:0000313" key="2">
    <source>
        <dbReference type="EMBL" id="KAH7246668.1"/>
    </source>
</evidence>
<comment type="caution">
    <text evidence="2">The sequence shown here is derived from an EMBL/GenBank/DDBJ whole genome shotgun (WGS) entry which is preliminary data.</text>
</comment>
<name>A0A8K0WDP3_9HYPO</name>